<keyword evidence="10" id="KW-1185">Reference proteome</keyword>
<feature type="transmembrane region" description="Helical" evidence="6">
    <location>
        <begin position="111"/>
        <end position="130"/>
    </location>
</feature>
<dbReference type="OMA" id="ELHMEEF"/>
<evidence type="ECO:0000259" key="7">
    <source>
        <dbReference type="PROSITE" id="PS50109"/>
    </source>
</evidence>
<keyword evidence="3" id="KW-0808">Transferase</keyword>
<feature type="non-terminal residue" evidence="9">
    <location>
        <position position="601"/>
    </location>
</feature>
<dbReference type="PANTHER" id="PTHR43047">
    <property type="entry name" value="TWO-COMPONENT HISTIDINE PROTEIN KINASE"/>
    <property type="match status" value="1"/>
</dbReference>
<dbReference type="SUPFAM" id="SSF52172">
    <property type="entry name" value="CheY-like"/>
    <property type="match status" value="1"/>
</dbReference>
<keyword evidence="4" id="KW-0418">Kinase</keyword>
<dbReference type="PROSITE" id="PS50110">
    <property type="entry name" value="RESPONSE_REGULATORY"/>
    <property type="match status" value="1"/>
</dbReference>
<evidence type="ECO:0000256" key="3">
    <source>
        <dbReference type="ARBA" id="ARBA00022679"/>
    </source>
</evidence>
<dbReference type="AlphaFoldDB" id="A0AA38FVH9"/>
<dbReference type="GO" id="GO:0005886">
    <property type="term" value="C:plasma membrane"/>
    <property type="evidence" value="ECO:0007669"/>
    <property type="project" value="TreeGrafter"/>
</dbReference>
<keyword evidence="6" id="KW-1133">Transmembrane helix</keyword>
<feature type="transmembrane region" description="Helical" evidence="6">
    <location>
        <begin position="68"/>
        <end position="91"/>
    </location>
</feature>
<reference evidence="9 10" key="1">
    <citation type="journal article" date="2021" name="Nat. Plants">
        <title>The Taxus genome provides insights into paclitaxel biosynthesis.</title>
        <authorList>
            <person name="Xiong X."/>
            <person name="Gou J."/>
            <person name="Liao Q."/>
            <person name="Li Y."/>
            <person name="Zhou Q."/>
            <person name="Bi G."/>
            <person name="Li C."/>
            <person name="Du R."/>
            <person name="Wang X."/>
            <person name="Sun T."/>
            <person name="Guo L."/>
            <person name="Liang H."/>
            <person name="Lu P."/>
            <person name="Wu Y."/>
            <person name="Zhang Z."/>
            <person name="Ro D.K."/>
            <person name="Shang Y."/>
            <person name="Huang S."/>
            <person name="Yan J."/>
        </authorList>
    </citation>
    <scope>NUCLEOTIDE SEQUENCE [LARGE SCALE GENOMIC DNA]</scope>
    <source>
        <strain evidence="9">Ta-2019</strain>
    </source>
</reference>
<feature type="domain" description="Response regulatory" evidence="8">
    <location>
        <begin position="501"/>
        <end position="601"/>
    </location>
</feature>
<proteinExistence type="predicted"/>
<evidence type="ECO:0000313" key="9">
    <source>
        <dbReference type="EMBL" id="KAH9310853.1"/>
    </source>
</evidence>
<sequence>SGFGFSSRTTGQCCEDSKSGVSGLKCEFKMVGLRNESKDLDLEDDEDGGFSMWEPLIEQDLVAQACRYCVGLCLFVLVAVTAVHYLFLGALEKDEDEEETRVCVGRTGLNWVTWLVGIVGVGVVVGGVFWKGRRTCFSCHDMELSRTRAEDADMRAQKAQRSKQEFMAYVFHNIRVPFNAIVLGLGYLGATEDGDASSVDVKEKMDLVKLMLDCAETMTNVLNDVTDLGHDEGGTMELHMEEFFLLAVLKFLVWGLKDLISHKNICFKMDIEPMVESLLTTYHVVGDKNRVVQTLGFFLSNAVKFAPTGGSLELKVRCEEFVESASINLWQQTCLHSVTSSQSLQHSQMLLQNDVGLKYKIANVVLSVKDFATGISAQGQSEPHSLATCCVPNCGLSGSGFSMAKRFAEQVGGSIGLKSINSKDTAFCLSIPYLLVPVDGHAKSDTEAKDAYKPDAIDCRPVCIIQDGLDSTSQTESRTQRGRNIKFKSSLSSHDCGSRRRVLLVEDTEINRIILRKVLQNLNLHCEEAENGKVAVDYFKEGRTYDLVLMDKEMPVMDGHEATRQLRTMGVKTPIIALTGNALQSDKDLFFEAGVDDFQTK</sequence>
<dbReference type="SUPFAM" id="SSF55874">
    <property type="entry name" value="ATPase domain of HSP90 chaperone/DNA topoisomerase II/histidine kinase"/>
    <property type="match status" value="1"/>
</dbReference>
<dbReference type="Gene3D" id="3.30.565.10">
    <property type="entry name" value="Histidine kinase-like ATPase, C-terminal domain"/>
    <property type="match status" value="1"/>
</dbReference>
<organism evidence="9 10">
    <name type="scientific">Taxus chinensis</name>
    <name type="common">Chinese yew</name>
    <name type="synonym">Taxus wallichiana var. chinensis</name>
    <dbReference type="NCBI Taxonomy" id="29808"/>
    <lineage>
        <taxon>Eukaryota</taxon>
        <taxon>Viridiplantae</taxon>
        <taxon>Streptophyta</taxon>
        <taxon>Embryophyta</taxon>
        <taxon>Tracheophyta</taxon>
        <taxon>Spermatophyta</taxon>
        <taxon>Pinopsida</taxon>
        <taxon>Pinidae</taxon>
        <taxon>Conifers II</taxon>
        <taxon>Cupressales</taxon>
        <taxon>Taxaceae</taxon>
        <taxon>Taxus</taxon>
    </lineage>
</organism>
<evidence type="ECO:0000256" key="6">
    <source>
        <dbReference type="SAM" id="Phobius"/>
    </source>
</evidence>
<feature type="domain" description="Histidine kinase" evidence="7">
    <location>
        <begin position="169"/>
        <end position="435"/>
    </location>
</feature>
<dbReference type="SUPFAM" id="SSF47384">
    <property type="entry name" value="Homodimeric domain of signal transducing histidine kinase"/>
    <property type="match status" value="1"/>
</dbReference>
<gene>
    <name evidence="9" type="ORF">KI387_025888</name>
</gene>
<keyword evidence="5" id="KW-0597">Phosphoprotein</keyword>
<accession>A0AA38FVH9</accession>
<dbReference type="SMART" id="SM00448">
    <property type="entry name" value="REC"/>
    <property type="match status" value="1"/>
</dbReference>
<dbReference type="InterPro" id="IPR011006">
    <property type="entry name" value="CheY-like_superfamily"/>
</dbReference>
<dbReference type="EC" id="2.7.13.3" evidence="2"/>
<dbReference type="GO" id="GO:0009927">
    <property type="term" value="F:histidine phosphotransfer kinase activity"/>
    <property type="evidence" value="ECO:0007669"/>
    <property type="project" value="TreeGrafter"/>
</dbReference>
<keyword evidence="6" id="KW-0812">Transmembrane</keyword>
<feature type="non-terminal residue" evidence="9">
    <location>
        <position position="1"/>
    </location>
</feature>
<dbReference type="CDD" id="cd00082">
    <property type="entry name" value="HisKA"/>
    <property type="match status" value="1"/>
</dbReference>
<dbReference type="InterPro" id="IPR036097">
    <property type="entry name" value="HisK_dim/P_sf"/>
</dbReference>
<evidence type="ECO:0000256" key="2">
    <source>
        <dbReference type="ARBA" id="ARBA00012438"/>
    </source>
</evidence>
<name>A0AA38FVH9_TAXCH</name>
<dbReference type="Pfam" id="PF00072">
    <property type="entry name" value="Response_reg"/>
    <property type="match status" value="1"/>
</dbReference>
<dbReference type="InterPro" id="IPR036890">
    <property type="entry name" value="HATPase_C_sf"/>
</dbReference>
<dbReference type="GO" id="GO:0000155">
    <property type="term" value="F:phosphorelay sensor kinase activity"/>
    <property type="evidence" value="ECO:0007669"/>
    <property type="project" value="InterPro"/>
</dbReference>
<dbReference type="CDD" id="cd17546">
    <property type="entry name" value="REC_hyHK_CKI1_RcsC-like"/>
    <property type="match status" value="1"/>
</dbReference>
<dbReference type="Proteomes" id="UP000824469">
    <property type="component" value="Unassembled WGS sequence"/>
</dbReference>
<dbReference type="Gene3D" id="3.40.50.2300">
    <property type="match status" value="1"/>
</dbReference>
<feature type="transmembrane region" description="Helical" evidence="6">
    <location>
        <begin position="166"/>
        <end position="188"/>
    </location>
</feature>
<dbReference type="InterPro" id="IPR003661">
    <property type="entry name" value="HisK_dim/P_dom"/>
</dbReference>
<evidence type="ECO:0000256" key="5">
    <source>
        <dbReference type="PROSITE-ProRule" id="PRU00169"/>
    </source>
</evidence>
<keyword evidence="6" id="KW-0472">Membrane</keyword>
<dbReference type="PANTHER" id="PTHR43047:SF69">
    <property type="entry name" value="HISTIDINE KINASE CONTAINING CHEY-HOMOLOGOUS RECEIVER DOMAIN-RELATED"/>
    <property type="match status" value="1"/>
</dbReference>
<dbReference type="InterPro" id="IPR001789">
    <property type="entry name" value="Sig_transdc_resp-reg_receiver"/>
</dbReference>
<evidence type="ECO:0000313" key="10">
    <source>
        <dbReference type="Proteomes" id="UP000824469"/>
    </source>
</evidence>
<dbReference type="InterPro" id="IPR005467">
    <property type="entry name" value="His_kinase_dom"/>
</dbReference>
<evidence type="ECO:0000256" key="1">
    <source>
        <dbReference type="ARBA" id="ARBA00000085"/>
    </source>
</evidence>
<comment type="catalytic activity">
    <reaction evidence="1">
        <text>ATP + protein L-histidine = ADP + protein N-phospho-L-histidine.</text>
        <dbReference type="EC" id="2.7.13.3"/>
    </reaction>
</comment>
<dbReference type="PROSITE" id="PS50109">
    <property type="entry name" value="HIS_KIN"/>
    <property type="match status" value="1"/>
</dbReference>
<dbReference type="InterPro" id="IPR003594">
    <property type="entry name" value="HATPase_dom"/>
</dbReference>
<dbReference type="SMART" id="SM00387">
    <property type="entry name" value="HATPase_c"/>
    <property type="match status" value="1"/>
</dbReference>
<evidence type="ECO:0000259" key="8">
    <source>
        <dbReference type="PROSITE" id="PS50110"/>
    </source>
</evidence>
<dbReference type="EMBL" id="JAHRHJ020000006">
    <property type="protein sequence ID" value="KAH9310853.1"/>
    <property type="molecule type" value="Genomic_DNA"/>
</dbReference>
<evidence type="ECO:0000256" key="4">
    <source>
        <dbReference type="ARBA" id="ARBA00022777"/>
    </source>
</evidence>
<feature type="modified residue" description="4-aspartylphosphate" evidence="5">
    <location>
        <position position="551"/>
    </location>
</feature>
<comment type="caution">
    <text evidence="9">The sequence shown here is derived from an EMBL/GenBank/DDBJ whole genome shotgun (WGS) entry which is preliminary data.</text>
</comment>
<dbReference type="Gene3D" id="1.10.287.130">
    <property type="match status" value="1"/>
</dbReference>
<protein>
    <recommendedName>
        <fullName evidence="2">histidine kinase</fullName>
        <ecNumber evidence="2">2.7.13.3</ecNumber>
    </recommendedName>
</protein>